<reference evidence="2" key="1">
    <citation type="submission" date="2017-02" db="EMBL/GenBank/DDBJ databases">
        <authorList>
            <person name="Varghese N."/>
            <person name="Submissions S."/>
        </authorList>
    </citation>
    <scope>NUCLEOTIDE SEQUENCE [LARGE SCALE GENOMIC DNA]</scope>
    <source>
        <strain evidence="2">ATCC 27094</strain>
    </source>
</reference>
<accession>A0A1T4TFQ4</accession>
<gene>
    <name evidence="1" type="ORF">SAMN02745126_06194</name>
</gene>
<dbReference type="EMBL" id="FUWJ01000017">
    <property type="protein sequence ID" value="SKA39264.1"/>
    <property type="molecule type" value="Genomic_DNA"/>
</dbReference>
<sequence>MATVDKFRPPQKGLIPLRCARFGSAFRLVETHRACMFSHHDHQVGLAEISSAVTSVTGPSRIGRAISKKRATALELL</sequence>
<protein>
    <submittedName>
        <fullName evidence="1">Uncharacterized protein</fullName>
    </submittedName>
</protein>
<evidence type="ECO:0000313" key="1">
    <source>
        <dbReference type="EMBL" id="SKA39264.1"/>
    </source>
</evidence>
<dbReference type="Proteomes" id="UP000190092">
    <property type="component" value="Unassembled WGS sequence"/>
</dbReference>
<proteinExistence type="predicted"/>
<dbReference type="AlphaFoldDB" id="A0A1T4TFQ4"/>
<evidence type="ECO:0000313" key="2">
    <source>
        <dbReference type="Proteomes" id="UP000190092"/>
    </source>
</evidence>
<name>A0A1T4TFQ4_9HYPH</name>
<organism evidence="1 2">
    <name type="scientific">Enhydrobacter aerosaccus</name>
    <dbReference type="NCBI Taxonomy" id="225324"/>
    <lineage>
        <taxon>Bacteria</taxon>
        <taxon>Pseudomonadati</taxon>
        <taxon>Pseudomonadota</taxon>
        <taxon>Alphaproteobacteria</taxon>
        <taxon>Hyphomicrobiales</taxon>
        <taxon>Enhydrobacter</taxon>
    </lineage>
</organism>
<dbReference type="STRING" id="225324.SAMN02745126_06194"/>
<keyword evidence="2" id="KW-1185">Reference proteome</keyword>